<comment type="caution">
    <text evidence="2">The sequence shown here is derived from an EMBL/GenBank/DDBJ whole genome shotgun (WGS) entry which is preliminary data.</text>
</comment>
<proteinExistence type="predicted"/>
<evidence type="ECO:0000259" key="1">
    <source>
        <dbReference type="Pfam" id="PF10592"/>
    </source>
</evidence>
<keyword evidence="3" id="KW-1185">Reference proteome</keyword>
<organism evidence="2 3">
    <name type="scientific">Deinococcus antarcticus</name>
    <dbReference type="NCBI Taxonomy" id="1298767"/>
    <lineage>
        <taxon>Bacteria</taxon>
        <taxon>Thermotogati</taxon>
        <taxon>Deinococcota</taxon>
        <taxon>Deinococci</taxon>
        <taxon>Deinococcales</taxon>
        <taxon>Deinococcaceae</taxon>
        <taxon>Deinococcus</taxon>
    </lineage>
</organism>
<dbReference type="Proteomes" id="UP001595748">
    <property type="component" value="Unassembled WGS sequence"/>
</dbReference>
<protein>
    <submittedName>
        <fullName evidence="2">AIPR family protein</fullName>
    </submittedName>
</protein>
<sequence length="659" mass="74186">MTSTTTITSDHLKAFASTVIAQIENEAGRDARAFEQVFIEFCSEHLHELNQMPEMEWVDYQRAGNKTQPGMLVHAWGTDEHQRLHLAAVLMPRQGVAEANLPYVFQRRDIGDTLQKMLNVVQHMQNMGSLPDGTAPGVDEMTDAIKEVLGQIDPEIVLHLFTPGHFRGTIPSLTMSGVAIASYLHDIEWLRRALEDTPGEQIDFRDSGGLPCLVATFDAEGEPDVLLTVLPGEFLADLYDRRRDELLRRNVRIYLRQTRKVNREMAESARTQPSRFVALNNGISAVAAGASFNSDYTRIETLDDLQIVNGGQTTATLHEVWKDRRRPVNLADLKVQAKITIIRSDTADGDEFAQKIALAANSQNRITMSDLLSGDPYERSLERISRERRYTSGGVQTGWYYERVRGQHAGLLAADRRNEKAFPTDQVIDKTHAAQYLLAWHGRPYHASLGGEKALKTFKDDMRRAAGDVPLAEATEEEFDRVVGLAILRREADGPIAAQGTMKPPLGHYLLAWLAEHHSGDIDLLQIARTGTVPERLLPIIQQITPVISRIMRTQPAAVAHESERPKRKECWEAVRILSLRGNDANPGNLRDYTRQDWQAALIWAEGKRNRVLRERLLRARKIVQTGRADQNRDFLKATMEEAIKKGFKINLDNIRDGA</sequence>
<dbReference type="Pfam" id="PF10592">
    <property type="entry name" value="AIPR"/>
    <property type="match status" value="1"/>
</dbReference>
<dbReference type="EMBL" id="JBHRZF010000182">
    <property type="protein sequence ID" value="MFC3862218.1"/>
    <property type="molecule type" value="Genomic_DNA"/>
</dbReference>
<evidence type="ECO:0000313" key="3">
    <source>
        <dbReference type="Proteomes" id="UP001595748"/>
    </source>
</evidence>
<dbReference type="InterPro" id="IPR018891">
    <property type="entry name" value="AIPR_C"/>
</dbReference>
<reference evidence="3" key="1">
    <citation type="journal article" date="2019" name="Int. J. Syst. Evol. Microbiol.">
        <title>The Global Catalogue of Microorganisms (GCM) 10K type strain sequencing project: providing services to taxonomists for standard genome sequencing and annotation.</title>
        <authorList>
            <consortium name="The Broad Institute Genomics Platform"/>
            <consortium name="The Broad Institute Genome Sequencing Center for Infectious Disease"/>
            <person name="Wu L."/>
            <person name="Ma J."/>
        </authorList>
    </citation>
    <scope>NUCLEOTIDE SEQUENCE [LARGE SCALE GENOMIC DNA]</scope>
    <source>
        <strain evidence="3">CCTCC AB 2013263</strain>
    </source>
</reference>
<evidence type="ECO:0000313" key="2">
    <source>
        <dbReference type="EMBL" id="MFC3862218.1"/>
    </source>
</evidence>
<gene>
    <name evidence="2" type="ORF">ACFOPQ_15750</name>
</gene>
<feature type="domain" description="Abortive phage infection protein C-terminal" evidence="1">
    <location>
        <begin position="247"/>
        <end position="554"/>
    </location>
</feature>
<dbReference type="RefSeq" id="WP_380079879.1">
    <property type="nucleotide sequence ID" value="NZ_JBHRZF010000182.1"/>
</dbReference>
<name>A0ABV8A914_9DEIO</name>
<accession>A0ABV8A914</accession>